<dbReference type="AlphaFoldDB" id="A0A9D2TCK7"/>
<evidence type="ECO:0000313" key="3">
    <source>
        <dbReference type="Proteomes" id="UP000823886"/>
    </source>
</evidence>
<keyword evidence="2" id="KW-0413">Isomerase</keyword>
<evidence type="ECO:0000259" key="1">
    <source>
        <dbReference type="Pfam" id="PF01261"/>
    </source>
</evidence>
<dbReference type="Pfam" id="PF01261">
    <property type="entry name" value="AP_endonuc_2"/>
    <property type="match status" value="1"/>
</dbReference>
<dbReference type="PANTHER" id="PTHR12110">
    <property type="entry name" value="HYDROXYPYRUVATE ISOMERASE"/>
    <property type="match status" value="1"/>
</dbReference>
<name>A0A9D2TCK7_9FIRM</name>
<evidence type="ECO:0000313" key="2">
    <source>
        <dbReference type="EMBL" id="HJC63537.1"/>
    </source>
</evidence>
<proteinExistence type="predicted"/>
<dbReference type="InterPro" id="IPR036237">
    <property type="entry name" value="Xyl_isomerase-like_sf"/>
</dbReference>
<reference evidence="2" key="2">
    <citation type="submission" date="2021-04" db="EMBL/GenBank/DDBJ databases">
        <authorList>
            <person name="Gilroy R."/>
        </authorList>
    </citation>
    <scope>NUCLEOTIDE SEQUENCE</scope>
    <source>
        <strain evidence="2">ChiBcec2-3848</strain>
    </source>
</reference>
<dbReference type="PANTHER" id="PTHR12110:SF53">
    <property type="entry name" value="BLR5974 PROTEIN"/>
    <property type="match status" value="1"/>
</dbReference>
<dbReference type="InterPro" id="IPR013022">
    <property type="entry name" value="Xyl_isomerase-like_TIM-brl"/>
</dbReference>
<dbReference type="Proteomes" id="UP000823886">
    <property type="component" value="Unassembled WGS sequence"/>
</dbReference>
<organism evidence="2 3">
    <name type="scientific">Candidatus Blautia merdavium</name>
    <dbReference type="NCBI Taxonomy" id="2838494"/>
    <lineage>
        <taxon>Bacteria</taxon>
        <taxon>Bacillati</taxon>
        <taxon>Bacillota</taxon>
        <taxon>Clostridia</taxon>
        <taxon>Lachnospirales</taxon>
        <taxon>Lachnospiraceae</taxon>
        <taxon>Blautia</taxon>
    </lineage>
</organism>
<dbReference type="Gene3D" id="3.20.20.150">
    <property type="entry name" value="Divalent-metal-dependent TIM barrel enzymes"/>
    <property type="match status" value="1"/>
</dbReference>
<comment type="caution">
    <text evidence="2">The sequence shown here is derived from an EMBL/GenBank/DDBJ whole genome shotgun (WGS) entry which is preliminary data.</text>
</comment>
<dbReference type="InterPro" id="IPR050312">
    <property type="entry name" value="IolE/XylAMocC-like"/>
</dbReference>
<dbReference type="EMBL" id="DWVZ01000106">
    <property type="protein sequence ID" value="HJC63537.1"/>
    <property type="molecule type" value="Genomic_DNA"/>
</dbReference>
<accession>A0A9D2TCK7</accession>
<protein>
    <submittedName>
        <fullName evidence="2">Sugar phosphate isomerase/epimerase</fullName>
    </submittedName>
</protein>
<sequence>MADKNRPIRLGMHTYTLHFFGLGESWGFGKDYYFEQTMSLYELMDRAVDWELDGLQITKVDLLTTSEEDPFSQKNLKKVAQEAKAHGLFLEFNSSFHAGSDSRVNCTVKEALQIGHALDAELVKFSLDILRPRELYGSCMHPEIMEQLSQRYREFKEALPMIEEFGMQIAIENHTDTFADEILWLVEKLNHPFIGTCVDTMNPLQVIENPYYAMERMLPRAYCCHFSDDLIVVDPLGVHDIGAPHGQGSMDCPKMVTQIREKSSLDKIIFENEIAFKSLDEPIEEARVRELQACEESIRYLRDVLKLGIRNRD</sequence>
<feature type="domain" description="Xylose isomerase-like TIM barrel" evidence="1">
    <location>
        <begin position="45"/>
        <end position="274"/>
    </location>
</feature>
<dbReference type="SUPFAM" id="SSF51658">
    <property type="entry name" value="Xylose isomerase-like"/>
    <property type="match status" value="1"/>
</dbReference>
<dbReference type="GO" id="GO:0016853">
    <property type="term" value="F:isomerase activity"/>
    <property type="evidence" value="ECO:0007669"/>
    <property type="project" value="UniProtKB-KW"/>
</dbReference>
<reference evidence="2" key="1">
    <citation type="journal article" date="2021" name="PeerJ">
        <title>Extensive microbial diversity within the chicken gut microbiome revealed by metagenomics and culture.</title>
        <authorList>
            <person name="Gilroy R."/>
            <person name="Ravi A."/>
            <person name="Getino M."/>
            <person name="Pursley I."/>
            <person name="Horton D.L."/>
            <person name="Alikhan N.F."/>
            <person name="Baker D."/>
            <person name="Gharbi K."/>
            <person name="Hall N."/>
            <person name="Watson M."/>
            <person name="Adriaenssens E.M."/>
            <person name="Foster-Nyarko E."/>
            <person name="Jarju S."/>
            <person name="Secka A."/>
            <person name="Antonio M."/>
            <person name="Oren A."/>
            <person name="Chaudhuri R.R."/>
            <person name="La Ragione R."/>
            <person name="Hildebrand F."/>
            <person name="Pallen M.J."/>
        </authorList>
    </citation>
    <scope>NUCLEOTIDE SEQUENCE</scope>
    <source>
        <strain evidence="2">ChiBcec2-3848</strain>
    </source>
</reference>
<gene>
    <name evidence="2" type="ORF">H9753_07970</name>
</gene>